<organism evidence="1 2">
    <name type="scientific">Pedobacter rhizosphaerae</name>
    <dbReference type="NCBI Taxonomy" id="390241"/>
    <lineage>
        <taxon>Bacteria</taxon>
        <taxon>Pseudomonadati</taxon>
        <taxon>Bacteroidota</taxon>
        <taxon>Sphingobacteriia</taxon>
        <taxon>Sphingobacteriales</taxon>
        <taxon>Sphingobacteriaceae</taxon>
        <taxon>Pedobacter</taxon>
    </lineage>
</organism>
<protein>
    <recommendedName>
        <fullName evidence="3">PKD domain-containing protein</fullName>
    </recommendedName>
</protein>
<evidence type="ECO:0000313" key="2">
    <source>
        <dbReference type="Proteomes" id="UP000199572"/>
    </source>
</evidence>
<dbReference type="PROSITE" id="PS51257">
    <property type="entry name" value="PROKAR_LIPOPROTEIN"/>
    <property type="match status" value="1"/>
</dbReference>
<dbReference type="AlphaFoldDB" id="A0A1H9MAI6"/>
<gene>
    <name evidence="1" type="ORF">SAMN04488023_105192</name>
</gene>
<name>A0A1H9MAI6_9SPHI</name>
<accession>A0A1H9MAI6</accession>
<proteinExistence type="predicted"/>
<dbReference type="SUPFAM" id="SSF49299">
    <property type="entry name" value="PKD domain"/>
    <property type="match status" value="1"/>
</dbReference>
<evidence type="ECO:0008006" key="3">
    <source>
        <dbReference type="Google" id="ProtNLM"/>
    </source>
</evidence>
<dbReference type="STRING" id="390241.SAMN04488023_105192"/>
<reference evidence="1 2" key="1">
    <citation type="submission" date="2016-10" db="EMBL/GenBank/DDBJ databases">
        <authorList>
            <person name="de Groot N.N."/>
        </authorList>
    </citation>
    <scope>NUCLEOTIDE SEQUENCE [LARGE SCALE GENOMIC DNA]</scope>
    <source>
        <strain evidence="1 2">DSM 18610</strain>
    </source>
</reference>
<dbReference type="EMBL" id="FOGG01000005">
    <property type="protein sequence ID" value="SER20601.1"/>
    <property type="molecule type" value="Genomic_DNA"/>
</dbReference>
<evidence type="ECO:0000313" key="1">
    <source>
        <dbReference type="EMBL" id="SER20601.1"/>
    </source>
</evidence>
<dbReference type="Proteomes" id="UP000199572">
    <property type="component" value="Unassembled WGS sequence"/>
</dbReference>
<dbReference type="OrthoDB" id="975810at2"/>
<dbReference type="RefSeq" id="WP_090882489.1">
    <property type="nucleotide sequence ID" value="NZ_FOGG01000005.1"/>
</dbReference>
<keyword evidence="2" id="KW-1185">Reference proteome</keyword>
<dbReference type="InterPro" id="IPR035986">
    <property type="entry name" value="PKD_dom_sf"/>
</dbReference>
<sequence length="378" mass="41424">MKKSYLLIVLSIFTLLYSCKKDEKEIAPDVNLAIKADAVEAKVNVKTTFSAGTNNGLPFKHLWKLDGTVVSEAYNYEFTPLKSGTYIIEYTASNTAGSFTHKYTVTVPVPVIETSPNSSKYITTIFEYLPAPGQFINEGIGSPAGAQKIIGDVSKTSLLTLGGFGGYVVFGFDHSVVNNTGNDLAIYGNPIGGNTQWAEPGIVMVSQDVNGNGKPDDEWYELAGSEYSNPLTVKNYEITYVNPKGYANVAWTDNQGGSGTYDINIYHKHNFYPEFAPDQEKLTLKGTLLPSTFGKVGSIFVNTAFDWGYTDSWSIGDDYATKKYNSFDISWAVDKTGKKVELKTIDFVKVYTGQREKGNLIMGEISTEIKGAQDLGIK</sequence>